<name>A0ABP8HM36_9ACTN</name>
<keyword evidence="3" id="KW-1185">Reference proteome</keyword>
<accession>A0ABP8HM36</accession>
<reference evidence="3" key="1">
    <citation type="journal article" date="2019" name="Int. J. Syst. Evol. Microbiol.">
        <title>The Global Catalogue of Microorganisms (GCM) 10K type strain sequencing project: providing services to taxonomists for standard genome sequencing and annotation.</title>
        <authorList>
            <consortium name="The Broad Institute Genomics Platform"/>
            <consortium name="The Broad Institute Genome Sequencing Center for Infectious Disease"/>
            <person name="Wu L."/>
            <person name="Ma J."/>
        </authorList>
    </citation>
    <scope>NUCLEOTIDE SEQUENCE [LARGE SCALE GENOMIC DNA]</scope>
    <source>
        <strain evidence="3">JCM 31290</strain>
    </source>
</reference>
<sequence length="149" mass="16874">MAADPVSYSWWQQQQLCQKRSSSMHPRVGTASLEARQGRQSPALNWPRKEEQSHCDQDQPRSDREEETVQHLGSLTHPTANNPWNVRNRRRRIAADVQAPHRRQKRCGLARHDVPLPLRLAVPAPVGSHSLDVCGVQTVQASIRRDSPA</sequence>
<feature type="region of interest" description="Disordered" evidence="1">
    <location>
        <begin position="19"/>
        <end position="87"/>
    </location>
</feature>
<feature type="compositionally biased region" description="Basic and acidic residues" evidence="1">
    <location>
        <begin position="47"/>
        <end position="69"/>
    </location>
</feature>
<protein>
    <submittedName>
        <fullName evidence="2">Uncharacterized protein</fullName>
    </submittedName>
</protein>
<organism evidence="2 3">
    <name type="scientific">Streptomyces venetus</name>
    <dbReference type="NCBI Taxonomy" id="1701086"/>
    <lineage>
        <taxon>Bacteria</taxon>
        <taxon>Bacillati</taxon>
        <taxon>Actinomycetota</taxon>
        <taxon>Actinomycetes</taxon>
        <taxon>Kitasatosporales</taxon>
        <taxon>Streptomycetaceae</taxon>
        <taxon>Streptomyces</taxon>
    </lineage>
</organism>
<dbReference type="EMBL" id="BAABET010000022">
    <property type="protein sequence ID" value="GAA4340831.1"/>
    <property type="molecule type" value="Genomic_DNA"/>
</dbReference>
<dbReference type="Proteomes" id="UP001501115">
    <property type="component" value="Unassembled WGS sequence"/>
</dbReference>
<comment type="caution">
    <text evidence="2">The sequence shown here is derived from an EMBL/GenBank/DDBJ whole genome shotgun (WGS) entry which is preliminary data.</text>
</comment>
<gene>
    <name evidence="2" type="ORF">GCM10023086_76680</name>
</gene>
<proteinExistence type="predicted"/>
<feature type="compositionally biased region" description="Polar residues" evidence="1">
    <location>
        <begin position="71"/>
        <end position="80"/>
    </location>
</feature>
<evidence type="ECO:0000256" key="1">
    <source>
        <dbReference type="SAM" id="MobiDB-lite"/>
    </source>
</evidence>
<evidence type="ECO:0000313" key="2">
    <source>
        <dbReference type="EMBL" id="GAA4340831.1"/>
    </source>
</evidence>
<evidence type="ECO:0000313" key="3">
    <source>
        <dbReference type="Proteomes" id="UP001501115"/>
    </source>
</evidence>